<dbReference type="AlphaFoldDB" id="A0A448XN87"/>
<evidence type="ECO:0000313" key="3">
    <source>
        <dbReference type="Proteomes" id="UP000784294"/>
    </source>
</evidence>
<sequence length="418" mass="46323">MGLLLDEIVHHEREIEQLGSEMLLPLLQPSGPTEASSGHPGSLDTAESGASLGDLGPDDLPWFLDARFLASLTILRRRYTRLLQACRACQSRWQQAVRQAESLTTETDCLTSDTARLTAHLLFSYLAVTRNSSDRTVAVATETTARQHILLLSCEGLRDSLSRLSLRFHAEAGRLRQRLSDLDRLTEVTACDTAPDGRSRSGAQLHRLHHCLSVAETLAGRLDARLAARLEATQLLSTERTRIEARLVEVDSQCAEHLLTGRLKEANSPSELLARLAQWRAVNCDLEQSLQRLMDEFEAHTHRLIEDPVVLVELDHLATKTGHLASSGEHSLGDAQLPWDDNEAKAVAEHLAAMEAETSRHTSELGTQDVCSQSSDRDTHHHEADPNKVMLWFDGLEVVEAFKCRLDVLRTTTTVGVI</sequence>
<comment type="caution">
    <text evidence="2">The sequence shown here is derived from an EMBL/GenBank/DDBJ whole genome shotgun (WGS) entry which is preliminary data.</text>
</comment>
<keyword evidence="3" id="KW-1185">Reference proteome</keyword>
<feature type="compositionally biased region" description="Polar residues" evidence="1">
    <location>
        <begin position="364"/>
        <end position="374"/>
    </location>
</feature>
<feature type="region of interest" description="Disordered" evidence="1">
    <location>
        <begin position="356"/>
        <end position="382"/>
    </location>
</feature>
<feature type="region of interest" description="Disordered" evidence="1">
    <location>
        <begin position="26"/>
        <end position="50"/>
    </location>
</feature>
<organism evidence="2 3">
    <name type="scientific">Protopolystoma xenopodis</name>
    <dbReference type="NCBI Taxonomy" id="117903"/>
    <lineage>
        <taxon>Eukaryota</taxon>
        <taxon>Metazoa</taxon>
        <taxon>Spiralia</taxon>
        <taxon>Lophotrochozoa</taxon>
        <taxon>Platyhelminthes</taxon>
        <taxon>Monogenea</taxon>
        <taxon>Polyopisthocotylea</taxon>
        <taxon>Polystomatidea</taxon>
        <taxon>Polystomatidae</taxon>
        <taxon>Protopolystoma</taxon>
    </lineage>
</organism>
<proteinExistence type="predicted"/>
<name>A0A448XN87_9PLAT</name>
<dbReference type="Proteomes" id="UP000784294">
    <property type="component" value="Unassembled WGS sequence"/>
</dbReference>
<reference evidence="2" key="1">
    <citation type="submission" date="2018-11" db="EMBL/GenBank/DDBJ databases">
        <authorList>
            <consortium name="Pathogen Informatics"/>
        </authorList>
    </citation>
    <scope>NUCLEOTIDE SEQUENCE</scope>
</reference>
<protein>
    <submittedName>
        <fullName evidence="2">Uncharacterized protein</fullName>
    </submittedName>
</protein>
<accession>A0A448XN87</accession>
<dbReference type="EMBL" id="CAAALY010266617">
    <property type="protein sequence ID" value="VEL40822.1"/>
    <property type="molecule type" value="Genomic_DNA"/>
</dbReference>
<gene>
    <name evidence="2" type="ORF">PXEA_LOCUS34262</name>
</gene>
<evidence type="ECO:0000256" key="1">
    <source>
        <dbReference type="SAM" id="MobiDB-lite"/>
    </source>
</evidence>
<evidence type="ECO:0000313" key="2">
    <source>
        <dbReference type="EMBL" id="VEL40822.1"/>
    </source>
</evidence>